<comment type="catalytic activity">
    <reaction evidence="6">
        <text>a 6-O-methyl-2'-deoxyguanosine in DNA + L-cysteinyl-[protein] = S-methyl-L-cysteinyl-[protein] + a 2'-deoxyguanosine in DNA</text>
        <dbReference type="Rhea" id="RHEA:24000"/>
        <dbReference type="Rhea" id="RHEA-COMP:10131"/>
        <dbReference type="Rhea" id="RHEA-COMP:10132"/>
        <dbReference type="Rhea" id="RHEA-COMP:11367"/>
        <dbReference type="Rhea" id="RHEA-COMP:11368"/>
        <dbReference type="ChEBI" id="CHEBI:29950"/>
        <dbReference type="ChEBI" id="CHEBI:82612"/>
        <dbReference type="ChEBI" id="CHEBI:85445"/>
        <dbReference type="ChEBI" id="CHEBI:85448"/>
        <dbReference type="EC" id="2.1.1.63"/>
    </reaction>
</comment>
<evidence type="ECO:0000256" key="4">
    <source>
        <dbReference type="ARBA" id="ARBA00022763"/>
    </source>
</evidence>
<keyword evidence="2 8" id="KW-0489">Methyltransferase</keyword>
<feature type="domain" description="Methylated-DNA-[protein]-cysteine S-methyltransferase DNA binding" evidence="7">
    <location>
        <begin position="25"/>
        <end position="102"/>
    </location>
</feature>
<evidence type="ECO:0000256" key="3">
    <source>
        <dbReference type="ARBA" id="ARBA00022679"/>
    </source>
</evidence>
<name>A0A2H0KS71_9BACT</name>
<evidence type="ECO:0000256" key="5">
    <source>
        <dbReference type="ARBA" id="ARBA00023204"/>
    </source>
</evidence>
<protein>
    <submittedName>
        <fullName evidence="8">Cysteine methyltransferase</fullName>
    </submittedName>
</protein>
<evidence type="ECO:0000256" key="1">
    <source>
        <dbReference type="ARBA" id="ARBA00001286"/>
    </source>
</evidence>
<dbReference type="EMBL" id="PCVO01000052">
    <property type="protein sequence ID" value="PIQ75011.1"/>
    <property type="molecule type" value="Genomic_DNA"/>
</dbReference>
<evidence type="ECO:0000313" key="9">
    <source>
        <dbReference type="Proteomes" id="UP000229317"/>
    </source>
</evidence>
<dbReference type="InterPro" id="IPR036217">
    <property type="entry name" value="MethylDNA_cys_MeTrfase_DNAb"/>
</dbReference>
<keyword evidence="4" id="KW-0227">DNA damage</keyword>
<sequence length="112" mass="12401">MTEFENPVRKFKKKSYTNTSRISKFSNGVYEIVKKITGGKVLTYKQVAVKLGNTGLARAVGNALNKNRDENVPCHRVIRSDGNVGGYASGTEKKTAILKKEGLKIQNKKITK</sequence>
<dbReference type="PANTHER" id="PTHR10815:SF13">
    <property type="entry name" value="METHYLATED-DNA--PROTEIN-CYSTEINE METHYLTRANSFERASE"/>
    <property type="match status" value="1"/>
</dbReference>
<proteinExistence type="predicted"/>
<gene>
    <name evidence="8" type="ORF">COV84_03485</name>
</gene>
<dbReference type="GO" id="GO:0006281">
    <property type="term" value="P:DNA repair"/>
    <property type="evidence" value="ECO:0007669"/>
    <property type="project" value="UniProtKB-KW"/>
</dbReference>
<dbReference type="CDD" id="cd06445">
    <property type="entry name" value="ATase"/>
    <property type="match status" value="1"/>
</dbReference>
<dbReference type="Gene3D" id="1.10.10.10">
    <property type="entry name" value="Winged helix-like DNA-binding domain superfamily/Winged helix DNA-binding domain"/>
    <property type="match status" value="1"/>
</dbReference>
<keyword evidence="3 8" id="KW-0808">Transferase</keyword>
<dbReference type="Proteomes" id="UP000229317">
    <property type="component" value="Unassembled WGS sequence"/>
</dbReference>
<dbReference type="AlphaFoldDB" id="A0A2H0KS71"/>
<dbReference type="NCBIfam" id="TIGR00589">
    <property type="entry name" value="ogt"/>
    <property type="match status" value="1"/>
</dbReference>
<dbReference type="Pfam" id="PF01035">
    <property type="entry name" value="DNA_binding_1"/>
    <property type="match status" value="1"/>
</dbReference>
<dbReference type="InterPro" id="IPR001497">
    <property type="entry name" value="MethylDNA_cys_MeTrfase_AS"/>
</dbReference>
<dbReference type="InterPro" id="IPR014048">
    <property type="entry name" value="MethylDNA_cys_MeTrfase_DNA-bd"/>
</dbReference>
<dbReference type="InterPro" id="IPR036388">
    <property type="entry name" value="WH-like_DNA-bd_sf"/>
</dbReference>
<evidence type="ECO:0000256" key="6">
    <source>
        <dbReference type="ARBA" id="ARBA00049348"/>
    </source>
</evidence>
<comment type="caution">
    <text evidence="8">The sequence shown here is derived from an EMBL/GenBank/DDBJ whole genome shotgun (WGS) entry which is preliminary data.</text>
</comment>
<evidence type="ECO:0000259" key="7">
    <source>
        <dbReference type="Pfam" id="PF01035"/>
    </source>
</evidence>
<dbReference type="PROSITE" id="PS00374">
    <property type="entry name" value="MGMT"/>
    <property type="match status" value="1"/>
</dbReference>
<evidence type="ECO:0000313" key="8">
    <source>
        <dbReference type="EMBL" id="PIQ75011.1"/>
    </source>
</evidence>
<comment type="catalytic activity">
    <reaction evidence="1">
        <text>a 4-O-methyl-thymidine in DNA + L-cysteinyl-[protein] = a thymidine in DNA + S-methyl-L-cysteinyl-[protein]</text>
        <dbReference type="Rhea" id="RHEA:53428"/>
        <dbReference type="Rhea" id="RHEA-COMP:10131"/>
        <dbReference type="Rhea" id="RHEA-COMP:10132"/>
        <dbReference type="Rhea" id="RHEA-COMP:13555"/>
        <dbReference type="Rhea" id="RHEA-COMP:13556"/>
        <dbReference type="ChEBI" id="CHEBI:29950"/>
        <dbReference type="ChEBI" id="CHEBI:82612"/>
        <dbReference type="ChEBI" id="CHEBI:137386"/>
        <dbReference type="ChEBI" id="CHEBI:137387"/>
        <dbReference type="EC" id="2.1.1.63"/>
    </reaction>
</comment>
<keyword evidence="5" id="KW-0234">DNA repair</keyword>
<dbReference type="GO" id="GO:0032259">
    <property type="term" value="P:methylation"/>
    <property type="evidence" value="ECO:0007669"/>
    <property type="project" value="UniProtKB-KW"/>
</dbReference>
<dbReference type="GO" id="GO:0003908">
    <property type="term" value="F:methylated-DNA-[protein]-cysteine S-methyltransferase activity"/>
    <property type="evidence" value="ECO:0007669"/>
    <property type="project" value="UniProtKB-EC"/>
</dbReference>
<reference evidence="8 9" key="1">
    <citation type="submission" date="2017-09" db="EMBL/GenBank/DDBJ databases">
        <title>Depth-based differentiation of microbial function through sediment-hosted aquifers and enrichment of novel symbionts in the deep terrestrial subsurface.</title>
        <authorList>
            <person name="Probst A.J."/>
            <person name="Ladd B."/>
            <person name="Jarett J.K."/>
            <person name="Geller-Mcgrath D.E."/>
            <person name="Sieber C.M."/>
            <person name="Emerson J.B."/>
            <person name="Anantharaman K."/>
            <person name="Thomas B.C."/>
            <person name="Malmstrom R."/>
            <person name="Stieglmeier M."/>
            <person name="Klingl A."/>
            <person name="Woyke T."/>
            <person name="Ryan C.M."/>
            <person name="Banfield J.F."/>
        </authorList>
    </citation>
    <scope>NUCLEOTIDE SEQUENCE [LARGE SCALE GENOMIC DNA]</scope>
    <source>
        <strain evidence="8">CG11_big_fil_rev_8_21_14_0_20_40_15</strain>
    </source>
</reference>
<organism evidence="8 9">
    <name type="scientific">Candidatus Portnoybacteria bacterium CG11_big_fil_rev_8_21_14_0_20_40_15</name>
    <dbReference type="NCBI Taxonomy" id="1974817"/>
    <lineage>
        <taxon>Bacteria</taxon>
        <taxon>Candidatus Portnoyibacteriota</taxon>
    </lineage>
</organism>
<accession>A0A2H0KS71</accession>
<dbReference type="PANTHER" id="PTHR10815">
    <property type="entry name" value="METHYLATED-DNA--PROTEIN-CYSTEINE METHYLTRANSFERASE"/>
    <property type="match status" value="1"/>
</dbReference>
<dbReference type="SUPFAM" id="SSF46767">
    <property type="entry name" value="Methylated DNA-protein cysteine methyltransferase, C-terminal domain"/>
    <property type="match status" value="1"/>
</dbReference>
<evidence type="ECO:0000256" key="2">
    <source>
        <dbReference type="ARBA" id="ARBA00022603"/>
    </source>
</evidence>